<proteinExistence type="predicted"/>
<dbReference type="PANTHER" id="PTHR34857:SF2">
    <property type="entry name" value="SLL0384 PROTEIN"/>
    <property type="match status" value="1"/>
</dbReference>
<dbReference type="GO" id="GO:0005886">
    <property type="term" value="C:plasma membrane"/>
    <property type="evidence" value="ECO:0007669"/>
    <property type="project" value="UniProtKB-ARBA"/>
</dbReference>
<evidence type="ECO:0000256" key="5">
    <source>
        <dbReference type="ARBA" id="ARBA00023136"/>
    </source>
</evidence>
<sequence length="278" mass="31434">MLRDVTFGQYYLADSFVHKMDARVKLLLCLLFLVGIFFVVSFVGFLWLTVFLALAIGFSKVPLRSILKSVKGIIVLLALTAVLNVFFTKTGNLLWSWWIIEIYDEGLIFAAKMLLRLTYLVMGTSLLTLTTTPVDLTHALESLLKPLRVVKFPVHELALIMSLTLSFIPSLIEETDRIIRAQKARGADFDTGGLVKRAKAFVPILIPLLVGGFRRAEELANAMNSRCYEGATKRTQMRLMKLSWRDFVGAFVVVLFFAAVFVVYAMQNNWGGITWLYF</sequence>
<accession>A0A9D1SPU7</accession>
<evidence type="ECO:0000256" key="6">
    <source>
        <dbReference type="SAM" id="Phobius"/>
    </source>
</evidence>
<dbReference type="CDD" id="cd16914">
    <property type="entry name" value="EcfT"/>
    <property type="match status" value="1"/>
</dbReference>
<dbReference type="EMBL" id="DVOC01000055">
    <property type="protein sequence ID" value="HIU90985.1"/>
    <property type="molecule type" value="Genomic_DNA"/>
</dbReference>
<comment type="caution">
    <text evidence="7">The sequence shown here is derived from an EMBL/GenBank/DDBJ whole genome shotgun (WGS) entry which is preliminary data.</text>
</comment>
<evidence type="ECO:0000313" key="8">
    <source>
        <dbReference type="Proteomes" id="UP000886852"/>
    </source>
</evidence>
<feature type="transmembrane region" description="Helical" evidence="6">
    <location>
        <begin position="117"/>
        <end position="134"/>
    </location>
</feature>
<keyword evidence="2" id="KW-1003">Cell membrane</keyword>
<gene>
    <name evidence="7" type="ORF">IAC72_03145</name>
</gene>
<evidence type="ECO:0000256" key="2">
    <source>
        <dbReference type="ARBA" id="ARBA00022475"/>
    </source>
</evidence>
<dbReference type="InterPro" id="IPR003339">
    <property type="entry name" value="ABC/ECF_trnsptr_transmembrane"/>
</dbReference>
<evidence type="ECO:0000256" key="3">
    <source>
        <dbReference type="ARBA" id="ARBA00022692"/>
    </source>
</evidence>
<reference evidence="7" key="1">
    <citation type="submission" date="2020-10" db="EMBL/GenBank/DDBJ databases">
        <authorList>
            <person name="Gilroy R."/>
        </authorList>
    </citation>
    <scope>NUCLEOTIDE SEQUENCE</scope>
    <source>
        <strain evidence="7">ChiHjej12B11-7776</strain>
    </source>
</reference>
<feature type="transmembrane region" description="Helical" evidence="6">
    <location>
        <begin position="70"/>
        <end position="87"/>
    </location>
</feature>
<feature type="transmembrane region" description="Helical" evidence="6">
    <location>
        <begin position="247"/>
        <end position="266"/>
    </location>
</feature>
<evidence type="ECO:0000313" key="7">
    <source>
        <dbReference type="EMBL" id="HIU90985.1"/>
    </source>
</evidence>
<dbReference type="InterPro" id="IPR051611">
    <property type="entry name" value="ECF_transporter_component"/>
</dbReference>
<reference evidence="7" key="2">
    <citation type="journal article" date="2021" name="PeerJ">
        <title>Extensive microbial diversity within the chicken gut microbiome revealed by metagenomics and culture.</title>
        <authorList>
            <person name="Gilroy R."/>
            <person name="Ravi A."/>
            <person name="Getino M."/>
            <person name="Pursley I."/>
            <person name="Horton D.L."/>
            <person name="Alikhan N.F."/>
            <person name="Baker D."/>
            <person name="Gharbi K."/>
            <person name="Hall N."/>
            <person name="Watson M."/>
            <person name="Adriaenssens E.M."/>
            <person name="Foster-Nyarko E."/>
            <person name="Jarju S."/>
            <person name="Secka A."/>
            <person name="Antonio M."/>
            <person name="Oren A."/>
            <person name="Chaudhuri R.R."/>
            <person name="La Ragione R."/>
            <person name="Hildebrand F."/>
            <person name="Pallen M.J."/>
        </authorList>
    </citation>
    <scope>NUCLEOTIDE SEQUENCE</scope>
    <source>
        <strain evidence="7">ChiHjej12B11-7776</strain>
    </source>
</reference>
<evidence type="ECO:0000256" key="1">
    <source>
        <dbReference type="ARBA" id="ARBA00004141"/>
    </source>
</evidence>
<dbReference type="PANTHER" id="PTHR34857">
    <property type="entry name" value="SLL0384 PROTEIN"/>
    <property type="match status" value="1"/>
</dbReference>
<organism evidence="7 8">
    <name type="scientific">Candidatus Fimimonas merdipullorum</name>
    <dbReference type="NCBI Taxonomy" id="2840822"/>
    <lineage>
        <taxon>Bacteria</taxon>
        <taxon>Pseudomonadati</taxon>
        <taxon>Myxococcota</taxon>
        <taxon>Myxococcia</taxon>
        <taxon>Myxococcales</taxon>
        <taxon>Cystobacterineae</taxon>
        <taxon>Myxococcaceae</taxon>
        <taxon>Myxococcaceae incertae sedis</taxon>
        <taxon>Candidatus Fimimonas</taxon>
    </lineage>
</organism>
<keyword evidence="4 6" id="KW-1133">Transmembrane helix</keyword>
<evidence type="ECO:0000256" key="4">
    <source>
        <dbReference type="ARBA" id="ARBA00022989"/>
    </source>
</evidence>
<keyword evidence="3 6" id="KW-0812">Transmembrane</keyword>
<protein>
    <submittedName>
        <fullName evidence="7">Energy-coupling factor transporter transmembrane protein EcfT</fullName>
    </submittedName>
</protein>
<dbReference type="Pfam" id="PF02361">
    <property type="entry name" value="CbiQ"/>
    <property type="match status" value="1"/>
</dbReference>
<dbReference type="Proteomes" id="UP000886852">
    <property type="component" value="Unassembled WGS sequence"/>
</dbReference>
<dbReference type="AlphaFoldDB" id="A0A9D1SPU7"/>
<feature type="transmembrane region" description="Helical" evidence="6">
    <location>
        <begin position="25"/>
        <end position="58"/>
    </location>
</feature>
<keyword evidence="5 6" id="KW-0472">Membrane</keyword>
<feature type="transmembrane region" description="Helical" evidence="6">
    <location>
        <begin position="154"/>
        <end position="172"/>
    </location>
</feature>
<comment type="subcellular location">
    <subcellularLocation>
        <location evidence="1">Membrane</location>
        <topology evidence="1">Multi-pass membrane protein</topology>
    </subcellularLocation>
</comment>
<name>A0A9D1SPU7_9BACT</name>